<keyword evidence="3" id="KW-1185">Reference proteome</keyword>
<feature type="non-terminal residue" evidence="2">
    <location>
        <position position="1"/>
    </location>
</feature>
<dbReference type="AlphaFoldDB" id="A0A434AEQ3"/>
<dbReference type="RefSeq" id="WP_209319928.1">
    <property type="nucleotide sequence ID" value="NZ_RJJX01000042.1"/>
</dbReference>
<evidence type="ECO:0000313" key="2">
    <source>
        <dbReference type="EMBL" id="RUT72846.1"/>
    </source>
</evidence>
<evidence type="ECO:0000256" key="1">
    <source>
        <dbReference type="SAM" id="Coils"/>
    </source>
</evidence>
<evidence type="ECO:0008006" key="4">
    <source>
        <dbReference type="Google" id="ProtNLM"/>
    </source>
</evidence>
<feature type="coiled-coil region" evidence="1">
    <location>
        <begin position="94"/>
        <end position="124"/>
    </location>
</feature>
<sequence length="498" mass="57720">TAKTSYTDALSLKAEEAYPKTQIQKIDALLASQQAEAEKAAQLAAAEKALSEKYASIIKLADSQFSSGDYTTAKTSYTDALSLKAGETYPKTQIQKIDALLARQQAEAEKAAQLSRNKQMLNEKYLLLISSADKFYEKESWSYALVDYKKALKIKPEETYPQNQIDEIELLLENLKKQEEEKLLAINQYKTIIQEADLLFEQEEFLLSKSKYEVALDLKPQESYPKNQIKRVKVILDNLKRAERNKQELEIKYQNEIAKADKFFENGDYSVARHHYQAALKLKSVEEYPKEKLTEIENRLAALKKKEDLALEAQKNNNFEKNLGILKERNYSDLIGKADQSLNQENYKVAKVLYEKALELFERDYPKQKIEEINRLIRDQRRSKQSQAYKDLITRADKELEAEHYAVAKFYYKKANDLVSSDDYPKDQLEKIKHLMNARKNQKVDKEYQSLLSKADAALKKGNLTVARFYYEKAGNLKSEEKYPKQKLKTIQLEQSKK</sequence>
<reference evidence="2 3" key="1">
    <citation type="submission" date="2018-11" db="EMBL/GenBank/DDBJ databases">
        <title>Parancylomarina longa gen. nov., sp. nov., isolated from sediments of southern Okinawa.</title>
        <authorList>
            <person name="Fu T."/>
        </authorList>
    </citation>
    <scope>NUCLEOTIDE SEQUENCE [LARGE SCALE GENOMIC DNA]</scope>
    <source>
        <strain evidence="2 3">T3-2 S1-C</strain>
    </source>
</reference>
<comment type="caution">
    <text evidence="2">The sequence shown here is derived from an EMBL/GenBank/DDBJ whole genome shotgun (WGS) entry which is preliminary data.</text>
</comment>
<gene>
    <name evidence="2" type="ORF">DLK05_16390</name>
</gene>
<keyword evidence="1" id="KW-0175">Coiled coil</keyword>
<proteinExistence type="predicted"/>
<dbReference type="Proteomes" id="UP000282985">
    <property type="component" value="Unassembled WGS sequence"/>
</dbReference>
<protein>
    <recommendedName>
        <fullName evidence="4">Tetratricopeptide repeat protein</fullName>
    </recommendedName>
</protein>
<dbReference type="InterPro" id="IPR011990">
    <property type="entry name" value="TPR-like_helical_dom_sf"/>
</dbReference>
<accession>A0A434AEQ3</accession>
<dbReference type="InterPro" id="IPR019734">
    <property type="entry name" value="TPR_rpt"/>
</dbReference>
<organism evidence="2 3">
    <name type="scientific">Ancylomarina longa</name>
    <dbReference type="NCBI Taxonomy" id="2487017"/>
    <lineage>
        <taxon>Bacteria</taxon>
        <taxon>Pseudomonadati</taxon>
        <taxon>Bacteroidota</taxon>
        <taxon>Bacteroidia</taxon>
        <taxon>Marinilabiliales</taxon>
        <taxon>Marinifilaceae</taxon>
        <taxon>Ancylomarina</taxon>
    </lineage>
</organism>
<dbReference type="SMART" id="SM00028">
    <property type="entry name" value="TPR"/>
    <property type="match status" value="4"/>
</dbReference>
<dbReference type="SUPFAM" id="SSF48452">
    <property type="entry name" value="TPR-like"/>
    <property type="match status" value="1"/>
</dbReference>
<evidence type="ECO:0000313" key="3">
    <source>
        <dbReference type="Proteomes" id="UP000282985"/>
    </source>
</evidence>
<dbReference type="Gene3D" id="1.25.40.10">
    <property type="entry name" value="Tetratricopeptide repeat domain"/>
    <property type="match status" value="1"/>
</dbReference>
<feature type="coiled-coil region" evidence="1">
    <location>
        <begin position="232"/>
        <end position="259"/>
    </location>
</feature>
<dbReference type="EMBL" id="RJJX01000042">
    <property type="protein sequence ID" value="RUT72846.1"/>
    <property type="molecule type" value="Genomic_DNA"/>
</dbReference>
<name>A0A434AEQ3_9BACT</name>